<dbReference type="InterPro" id="IPR015856">
    <property type="entry name" value="ABC_transpr_CbiO/EcfA_su"/>
</dbReference>
<evidence type="ECO:0000256" key="2">
    <source>
        <dbReference type="ARBA" id="ARBA00005417"/>
    </source>
</evidence>
<dbReference type="PROSITE" id="PS00211">
    <property type="entry name" value="ABC_TRANSPORTER_1"/>
    <property type="match status" value="1"/>
</dbReference>
<evidence type="ECO:0000256" key="7">
    <source>
        <dbReference type="ARBA" id="ARBA00022967"/>
    </source>
</evidence>
<dbReference type="InterPro" id="IPR003593">
    <property type="entry name" value="AAA+_ATPase"/>
</dbReference>
<accession>A0A644Z3Q6</accession>
<dbReference type="InterPro" id="IPR017871">
    <property type="entry name" value="ABC_transporter-like_CS"/>
</dbReference>
<keyword evidence="5" id="KW-0547">Nucleotide-binding</keyword>
<evidence type="ECO:0000256" key="6">
    <source>
        <dbReference type="ARBA" id="ARBA00022840"/>
    </source>
</evidence>
<dbReference type="GO" id="GO:0042626">
    <property type="term" value="F:ATPase-coupled transmembrane transporter activity"/>
    <property type="evidence" value="ECO:0007669"/>
    <property type="project" value="TreeGrafter"/>
</dbReference>
<dbReference type="Gene3D" id="3.40.50.300">
    <property type="entry name" value="P-loop containing nucleotide triphosphate hydrolases"/>
    <property type="match status" value="1"/>
</dbReference>
<evidence type="ECO:0000256" key="5">
    <source>
        <dbReference type="ARBA" id="ARBA00022741"/>
    </source>
</evidence>
<keyword evidence="6 10" id="KW-0067">ATP-binding</keyword>
<dbReference type="PROSITE" id="PS50893">
    <property type="entry name" value="ABC_TRANSPORTER_2"/>
    <property type="match status" value="1"/>
</dbReference>
<dbReference type="FunFam" id="3.40.50.300:FF:000224">
    <property type="entry name" value="Energy-coupling factor transporter ATP-binding protein EcfA"/>
    <property type="match status" value="1"/>
</dbReference>
<evidence type="ECO:0000256" key="4">
    <source>
        <dbReference type="ARBA" id="ARBA00022475"/>
    </source>
</evidence>
<dbReference type="InterPro" id="IPR027417">
    <property type="entry name" value="P-loop_NTPase"/>
</dbReference>
<comment type="subcellular location">
    <subcellularLocation>
        <location evidence="1">Cell membrane</location>
    </subcellularLocation>
</comment>
<keyword evidence="8" id="KW-0472">Membrane</keyword>
<name>A0A644Z3Q6_9ZZZZ</name>
<dbReference type="PANTHER" id="PTHR43553:SF24">
    <property type="entry name" value="ENERGY-COUPLING FACTOR TRANSPORTER ATP-BINDING PROTEIN ECFA1"/>
    <property type="match status" value="1"/>
</dbReference>
<keyword evidence="10" id="KW-0378">Hydrolase</keyword>
<dbReference type="EC" id="3.6.3.-" evidence="10"/>
<keyword evidence="4" id="KW-1003">Cell membrane</keyword>
<proteinExistence type="inferred from homology"/>
<protein>
    <submittedName>
        <fullName evidence="10">Energy-coupling factor transporter ATP-binding protein EcfA1</fullName>
        <ecNumber evidence="10">3.6.3.-</ecNumber>
    </submittedName>
</protein>
<dbReference type="InterPro" id="IPR050095">
    <property type="entry name" value="ECF_ABC_transporter_ATP-bd"/>
</dbReference>
<dbReference type="EMBL" id="VSSQ01006639">
    <property type="protein sequence ID" value="MPM33373.1"/>
    <property type="molecule type" value="Genomic_DNA"/>
</dbReference>
<comment type="caution">
    <text evidence="10">The sequence shown here is derived from an EMBL/GenBank/DDBJ whole genome shotgun (WGS) entry which is preliminary data.</text>
</comment>
<dbReference type="GO" id="GO:0005524">
    <property type="term" value="F:ATP binding"/>
    <property type="evidence" value="ECO:0007669"/>
    <property type="project" value="UniProtKB-KW"/>
</dbReference>
<evidence type="ECO:0000259" key="9">
    <source>
        <dbReference type="PROSITE" id="PS50893"/>
    </source>
</evidence>
<sequence length="307" mass="33333">MACHGRNHCAVARVRGLEGAAMGTVIEFVNVTYNYPLTSRPAIKNLNLKIEEGKFYGVVGANGSGKTTLCALIRGFAPSFYHGELKGEVLVDGKPTESYGAGDLALRIGFAFQNPFNQISGVKDTVFEEIAFGLENFGVPVCEIEDRVINVMRLTKIESLAMKNPFEISGGQQQRLALASVLALNPGIFVIDEPTSQLDPEGTESVFEIIKMLKEQKKTVILVEHKVDLLAEFADEIIVFQGGELIRFGDKQSILSDLSLQECGVQLPQYAVLGDRLMQNGLPLEYIPITEAQALDVIGKAVAKGGN</sequence>
<gene>
    <name evidence="10" type="primary">ecfA1_10</name>
    <name evidence="10" type="ORF">SDC9_79947</name>
</gene>
<keyword evidence="3" id="KW-0813">Transport</keyword>
<dbReference type="Pfam" id="PF00005">
    <property type="entry name" value="ABC_tran"/>
    <property type="match status" value="1"/>
</dbReference>
<organism evidence="10">
    <name type="scientific">bioreactor metagenome</name>
    <dbReference type="NCBI Taxonomy" id="1076179"/>
    <lineage>
        <taxon>unclassified sequences</taxon>
        <taxon>metagenomes</taxon>
        <taxon>ecological metagenomes</taxon>
    </lineage>
</organism>
<dbReference type="SMART" id="SM00382">
    <property type="entry name" value="AAA"/>
    <property type="match status" value="1"/>
</dbReference>
<dbReference type="InterPro" id="IPR003439">
    <property type="entry name" value="ABC_transporter-like_ATP-bd"/>
</dbReference>
<dbReference type="AlphaFoldDB" id="A0A644Z3Q6"/>
<evidence type="ECO:0000256" key="8">
    <source>
        <dbReference type="ARBA" id="ARBA00023136"/>
    </source>
</evidence>
<comment type="similarity">
    <text evidence="2">Belongs to the ABC transporter superfamily.</text>
</comment>
<dbReference type="SUPFAM" id="SSF52540">
    <property type="entry name" value="P-loop containing nucleoside triphosphate hydrolases"/>
    <property type="match status" value="1"/>
</dbReference>
<dbReference type="CDD" id="cd03225">
    <property type="entry name" value="ABC_cobalt_CbiO_domain1"/>
    <property type="match status" value="1"/>
</dbReference>
<feature type="domain" description="ABC transporter" evidence="9">
    <location>
        <begin position="26"/>
        <end position="267"/>
    </location>
</feature>
<reference evidence="10" key="1">
    <citation type="submission" date="2019-08" db="EMBL/GenBank/DDBJ databases">
        <authorList>
            <person name="Kucharzyk K."/>
            <person name="Murdoch R.W."/>
            <person name="Higgins S."/>
            <person name="Loffler F."/>
        </authorList>
    </citation>
    <scope>NUCLEOTIDE SEQUENCE</scope>
</reference>
<evidence type="ECO:0000256" key="1">
    <source>
        <dbReference type="ARBA" id="ARBA00004236"/>
    </source>
</evidence>
<evidence type="ECO:0000313" key="10">
    <source>
        <dbReference type="EMBL" id="MPM33373.1"/>
    </source>
</evidence>
<dbReference type="PANTHER" id="PTHR43553">
    <property type="entry name" value="HEAVY METAL TRANSPORTER"/>
    <property type="match status" value="1"/>
</dbReference>
<evidence type="ECO:0000256" key="3">
    <source>
        <dbReference type="ARBA" id="ARBA00022448"/>
    </source>
</evidence>
<keyword evidence="7" id="KW-1278">Translocase</keyword>
<dbReference type="GO" id="GO:0043190">
    <property type="term" value="C:ATP-binding cassette (ABC) transporter complex"/>
    <property type="evidence" value="ECO:0007669"/>
    <property type="project" value="TreeGrafter"/>
</dbReference>
<dbReference type="GO" id="GO:0016887">
    <property type="term" value="F:ATP hydrolysis activity"/>
    <property type="evidence" value="ECO:0007669"/>
    <property type="project" value="InterPro"/>
</dbReference>